<feature type="compositionally biased region" description="Pro residues" evidence="2">
    <location>
        <begin position="1"/>
        <end position="12"/>
    </location>
</feature>
<evidence type="ECO:0000313" key="3">
    <source>
        <dbReference type="EMBL" id="KAK2637000.1"/>
    </source>
</evidence>
<proteinExistence type="predicted"/>
<dbReference type="PANTHER" id="PTHR36766:SF63">
    <property type="entry name" value="NB-ARC DOMAIN-CONTAINING PROTEIN"/>
    <property type="match status" value="1"/>
</dbReference>
<dbReference type="AlphaFoldDB" id="A0AAD9TK74"/>
<dbReference type="EMBL" id="JANJYI010000009">
    <property type="protein sequence ID" value="KAK2637000.1"/>
    <property type="molecule type" value="Genomic_DNA"/>
</dbReference>
<accession>A0AAD9TK74</accession>
<organism evidence="3 4">
    <name type="scientific">Dipteronia dyeriana</name>
    <dbReference type="NCBI Taxonomy" id="168575"/>
    <lineage>
        <taxon>Eukaryota</taxon>
        <taxon>Viridiplantae</taxon>
        <taxon>Streptophyta</taxon>
        <taxon>Embryophyta</taxon>
        <taxon>Tracheophyta</taxon>
        <taxon>Spermatophyta</taxon>
        <taxon>Magnoliopsida</taxon>
        <taxon>eudicotyledons</taxon>
        <taxon>Gunneridae</taxon>
        <taxon>Pentapetalae</taxon>
        <taxon>rosids</taxon>
        <taxon>malvids</taxon>
        <taxon>Sapindales</taxon>
        <taxon>Sapindaceae</taxon>
        <taxon>Hippocastanoideae</taxon>
        <taxon>Acereae</taxon>
        <taxon>Dipteronia</taxon>
    </lineage>
</organism>
<comment type="caution">
    <text evidence="3">The sequence shown here is derived from an EMBL/GenBank/DDBJ whole genome shotgun (WGS) entry which is preliminary data.</text>
</comment>
<dbReference type="InterPro" id="IPR032675">
    <property type="entry name" value="LRR_dom_sf"/>
</dbReference>
<dbReference type="Gene3D" id="3.80.10.10">
    <property type="entry name" value="Ribonuclease Inhibitor"/>
    <property type="match status" value="3"/>
</dbReference>
<evidence type="ECO:0000256" key="1">
    <source>
        <dbReference type="ARBA" id="ARBA00022821"/>
    </source>
</evidence>
<feature type="region of interest" description="Disordered" evidence="2">
    <location>
        <begin position="1"/>
        <end position="53"/>
    </location>
</feature>
<evidence type="ECO:0000256" key="2">
    <source>
        <dbReference type="SAM" id="MobiDB-lite"/>
    </source>
</evidence>
<gene>
    <name evidence="3" type="ORF">Ddye_031792</name>
</gene>
<dbReference type="PANTHER" id="PTHR36766">
    <property type="entry name" value="PLANT BROAD-SPECTRUM MILDEW RESISTANCE PROTEIN RPW8"/>
    <property type="match status" value="1"/>
</dbReference>
<sequence length="650" mass="73428">MPPKPPQPPPKPYFFYGHRKSSQNRPTVYGGFFSNRYSLKDPDSNSHSNQSEPIFDLRKWDPHYLPSQNRPPRSQTPSLSQLQRLSPIARFIVDSFRKSQSGWGPEVVAQLNKLRRVTPDLVAEVLKVENNPVLASRFFHWAGKQKGYRHTFASYNALTYCLNRNKLFRAADQVPELMDSQEISKCKEVVLRSIEDGSLMSSMVHFLPGISSRMLLVEGFTKGFSKQIVEYVEQPLFLTVRYDSKALKYLNIDFDSFMIGEEEEELQQQELPCRYQYLSLKDCKCPVKLEQVLQSLTFLRGISITESPEIFSFGDASLPSQLRFITIRNCKALQSLPTAWMHSSNTSLNQLIIRSCDSLTCIATAQLPPNLKRLEIKHCSNLLTVWDDEQVSGTSCLQHLIIKWCPSITSLCSKRDALPDTLGKIKISCCSNLATLASRGNLPKALRYLSIKECSKLESIAKSFHDNKKLEKLYIWNCEKLKTLPTGINSVISLKKLAVRNCPAMVSIPEGGFPSSLTFLGIGDANICKSLLEWGLHRLTSLEALGIGGCPEVMLFPQAETGIILPTSLTTLAIRDFPNLERLSSIVQNLTFLEKLFLLNCPKLKYFPDDGLPKSLKQLEIVICPLLEERCKKGEGLYRPMIAHISDILI</sequence>
<keyword evidence="1" id="KW-0611">Plant defense</keyword>
<reference evidence="3" key="1">
    <citation type="journal article" date="2023" name="Plant J.">
        <title>Genome sequences and population genomics provide insights into the demographic history, inbreeding, and mutation load of two 'living fossil' tree species of Dipteronia.</title>
        <authorList>
            <person name="Feng Y."/>
            <person name="Comes H.P."/>
            <person name="Chen J."/>
            <person name="Zhu S."/>
            <person name="Lu R."/>
            <person name="Zhang X."/>
            <person name="Li P."/>
            <person name="Qiu J."/>
            <person name="Olsen K.M."/>
            <person name="Qiu Y."/>
        </authorList>
    </citation>
    <scope>NUCLEOTIDE SEQUENCE</scope>
    <source>
        <strain evidence="3">KIB01</strain>
    </source>
</reference>
<dbReference type="GO" id="GO:0006952">
    <property type="term" value="P:defense response"/>
    <property type="evidence" value="ECO:0007669"/>
    <property type="project" value="UniProtKB-KW"/>
</dbReference>
<protein>
    <submittedName>
        <fullName evidence="3">Uncharacterized protein</fullName>
    </submittedName>
</protein>
<dbReference type="InterPro" id="IPR011990">
    <property type="entry name" value="TPR-like_helical_dom_sf"/>
</dbReference>
<dbReference type="SUPFAM" id="SSF52058">
    <property type="entry name" value="L domain-like"/>
    <property type="match status" value="1"/>
</dbReference>
<dbReference type="Gene3D" id="1.25.40.10">
    <property type="entry name" value="Tetratricopeptide repeat domain"/>
    <property type="match status" value="1"/>
</dbReference>
<keyword evidence="4" id="KW-1185">Reference proteome</keyword>
<name>A0AAD9TK74_9ROSI</name>
<dbReference type="Proteomes" id="UP001280121">
    <property type="component" value="Unassembled WGS sequence"/>
</dbReference>
<evidence type="ECO:0000313" key="4">
    <source>
        <dbReference type="Proteomes" id="UP001280121"/>
    </source>
</evidence>